<dbReference type="Pfam" id="PF01266">
    <property type="entry name" value="DAO"/>
    <property type="match status" value="1"/>
</dbReference>
<evidence type="ECO:0000313" key="9">
    <source>
        <dbReference type="RefSeq" id="XP_006821915.1"/>
    </source>
</evidence>
<gene>
    <name evidence="9" type="primary">LOC102804603</name>
</gene>
<comment type="similarity">
    <text evidence="3">Belongs to the DAMOX/DASOX family.</text>
</comment>
<proteinExistence type="inferred from homology"/>
<comment type="cofactor">
    <cofactor evidence="1">
        <name>FAD</name>
        <dbReference type="ChEBI" id="CHEBI:57692"/>
    </cofactor>
</comment>
<dbReference type="PANTHER" id="PTHR11530">
    <property type="entry name" value="D-AMINO ACID OXIDASE"/>
    <property type="match status" value="1"/>
</dbReference>
<dbReference type="Proteomes" id="UP000694865">
    <property type="component" value="Unplaced"/>
</dbReference>
<evidence type="ECO:0000256" key="6">
    <source>
        <dbReference type="ARBA" id="ARBA00023002"/>
    </source>
</evidence>
<feature type="domain" description="FAD dependent oxidoreductase" evidence="7">
    <location>
        <begin position="5"/>
        <end position="205"/>
    </location>
</feature>
<evidence type="ECO:0000256" key="2">
    <source>
        <dbReference type="ARBA" id="ARBA00004253"/>
    </source>
</evidence>
<dbReference type="InterPro" id="IPR006076">
    <property type="entry name" value="FAD-dep_OxRdtase"/>
</dbReference>
<organism evidence="8 9">
    <name type="scientific">Saccoglossus kowalevskii</name>
    <name type="common">Acorn worm</name>
    <dbReference type="NCBI Taxonomy" id="10224"/>
    <lineage>
        <taxon>Eukaryota</taxon>
        <taxon>Metazoa</taxon>
        <taxon>Hemichordata</taxon>
        <taxon>Enteropneusta</taxon>
        <taxon>Harrimaniidae</taxon>
        <taxon>Saccoglossus</taxon>
    </lineage>
</organism>
<keyword evidence="4" id="KW-0285">Flavoprotein</keyword>
<dbReference type="RefSeq" id="XP_006821915.1">
    <property type="nucleotide sequence ID" value="XM_006821852.1"/>
</dbReference>
<keyword evidence="5" id="KW-0274">FAD</keyword>
<sequence>MVKSVCVVGAGVLGLGTGICIQESLPGVDVTIISDKFTPDTTSDGAGGLWEPHELAQTPVHLMQQWSDATFKHLAKLVKSEYAHEAGVHLASGYHVFKEYVKDPDWKGSVYGFRTISEDSEEIKQFPGYKHAWFFTSIMCEGARYIPWLTVRYQRNGGKTIKRKLDSLDELVGEYDVIVNCSGLGAYSLVDDTTMYPVRGQLLRV</sequence>
<evidence type="ECO:0000256" key="1">
    <source>
        <dbReference type="ARBA" id="ARBA00001974"/>
    </source>
</evidence>
<reference evidence="9" key="1">
    <citation type="submission" date="2025-08" db="UniProtKB">
        <authorList>
            <consortium name="RefSeq"/>
        </authorList>
    </citation>
    <scope>IDENTIFICATION</scope>
    <source>
        <tissue evidence="9">Testes</tissue>
    </source>
</reference>
<dbReference type="Gene3D" id="3.40.50.720">
    <property type="entry name" value="NAD(P)-binding Rossmann-like Domain"/>
    <property type="match status" value="2"/>
</dbReference>
<dbReference type="SUPFAM" id="SSF51971">
    <property type="entry name" value="Nucleotide-binding domain"/>
    <property type="match status" value="1"/>
</dbReference>
<comment type="subcellular location">
    <subcellularLocation>
        <location evidence="2">Peroxisome matrix</location>
    </subcellularLocation>
</comment>
<dbReference type="GeneID" id="102804603"/>
<evidence type="ECO:0000256" key="4">
    <source>
        <dbReference type="ARBA" id="ARBA00022630"/>
    </source>
</evidence>
<name>A0ABM0MPH4_SACKO</name>
<evidence type="ECO:0000256" key="3">
    <source>
        <dbReference type="ARBA" id="ARBA00006730"/>
    </source>
</evidence>
<keyword evidence="8" id="KW-1185">Reference proteome</keyword>
<feature type="non-terminal residue" evidence="9">
    <location>
        <position position="1"/>
    </location>
</feature>
<keyword evidence="6" id="KW-0560">Oxidoreductase</keyword>
<protein>
    <submittedName>
        <fullName evidence="9">D-aspartate oxidase-like</fullName>
    </submittedName>
</protein>
<dbReference type="PANTHER" id="PTHR11530:SF11">
    <property type="entry name" value="D-ASPARTATE OXIDASE"/>
    <property type="match status" value="1"/>
</dbReference>
<evidence type="ECO:0000256" key="5">
    <source>
        <dbReference type="ARBA" id="ARBA00022827"/>
    </source>
</evidence>
<accession>A0ABM0MPH4</accession>
<dbReference type="InterPro" id="IPR023209">
    <property type="entry name" value="DAO"/>
</dbReference>
<evidence type="ECO:0000259" key="7">
    <source>
        <dbReference type="Pfam" id="PF01266"/>
    </source>
</evidence>
<evidence type="ECO:0000313" key="8">
    <source>
        <dbReference type="Proteomes" id="UP000694865"/>
    </source>
</evidence>